<comment type="catalytic activity">
    <reaction evidence="1">
        <text>Endonucleolytic cleavage to 5'-phosphomonoester.</text>
        <dbReference type="EC" id="3.1.26.4"/>
    </reaction>
</comment>
<dbReference type="InterPro" id="IPR009027">
    <property type="entry name" value="Ribosomal_bL9/RNase_H1_N"/>
</dbReference>
<dbReference type="InterPro" id="IPR036397">
    <property type="entry name" value="RNaseH_sf"/>
</dbReference>
<feature type="domain" description="RNase H type-1" evidence="10">
    <location>
        <begin position="74"/>
        <end position="239"/>
    </location>
</feature>
<evidence type="ECO:0000256" key="3">
    <source>
        <dbReference type="ARBA" id="ARBA00005300"/>
    </source>
</evidence>
<evidence type="ECO:0000256" key="9">
    <source>
        <dbReference type="ARBA" id="ARBA00022842"/>
    </source>
</evidence>
<dbReference type="InterPro" id="IPR050092">
    <property type="entry name" value="RNase_H"/>
</dbReference>
<dbReference type="Gene3D" id="3.30.420.10">
    <property type="entry name" value="Ribonuclease H-like superfamily/Ribonuclease H"/>
    <property type="match status" value="1"/>
</dbReference>
<dbReference type="OrthoDB" id="9811552at2"/>
<evidence type="ECO:0000256" key="1">
    <source>
        <dbReference type="ARBA" id="ARBA00000077"/>
    </source>
</evidence>
<evidence type="ECO:0000313" key="11">
    <source>
        <dbReference type="EMBL" id="SDB24489.1"/>
    </source>
</evidence>
<protein>
    <recommendedName>
        <fullName evidence="4">ribonuclease H</fullName>
        <ecNumber evidence="4">3.1.26.4</ecNumber>
    </recommendedName>
</protein>
<keyword evidence="12" id="KW-1185">Reference proteome</keyword>
<dbReference type="RefSeq" id="WP_090174039.1">
    <property type="nucleotide sequence ID" value="NZ_FMXR01000013.1"/>
</dbReference>
<dbReference type="PANTHER" id="PTHR10642:SF26">
    <property type="entry name" value="RIBONUCLEASE H1"/>
    <property type="match status" value="1"/>
</dbReference>
<sequence length="307" mass="34829">MAKKNYYAVRRGLTPGIYLSWDEAKVQVNGYKGAQYKGFATKEEAIEYMQGVNNQTPSKELYSLIDRRFEPDTSEEYFEVHSDGGARGGNPGYGGYGYVVVDCNHNIVEEGYGYGQNMTNNQAELLGAIEGIKAVKEGAKVYFITDSTYVYAGFAKDFPDQPRYEKWEKKGWKDVKNLELVQELYELGKAHRLECIPRPYRQGERQYIPFAHGDKPDERGCYKNPYNKICDRLANIGIVDAVNQKTQKNGLVQLIHGSKIVKEVPDAEFLEGEVVHIEQTAPFYVTDLDERRYGRVVDVNGISAKVN</sequence>
<gene>
    <name evidence="11" type="ORF">SAMN02910417_01804</name>
</gene>
<evidence type="ECO:0000256" key="4">
    <source>
        <dbReference type="ARBA" id="ARBA00012180"/>
    </source>
</evidence>
<dbReference type="EC" id="3.1.26.4" evidence="4"/>
<organism evidence="11 12">
    <name type="scientific">Eubacterium oxidoreducens</name>
    <dbReference type="NCBI Taxonomy" id="1732"/>
    <lineage>
        <taxon>Bacteria</taxon>
        <taxon>Bacillati</taxon>
        <taxon>Bacillota</taxon>
        <taxon>Clostridia</taxon>
        <taxon>Eubacteriales</taxon>
        <taxon>Eubacteriaceae</taxon>
        <taxon>Eubacterium</taxon>
    </lineage>
</organism>
<dbReference type="FunFam" id="3.40.970.10:FF:000001">
    <property type="entry name" value="Ribonuclease H1"/>
    <property type="match status" value="1"/>
</dbReference>
<dbReference type="PANTHER" id="PTHR10642">
    <property type="entry name" value="RIBONUCLEASE H1"/>
    <property type="match status" value="1"/>
</dbReference>
<dbReference type="PROSITE" id="PS50879">
    <property type="entry name" value="RNASE_H_1"/>
    <property type="match status" value="1"/>
</dbReference>
<evidence type="ECO:0000313" key="12">
    <source>
        <dbReference type="Proteomes" id="UP000199228"/>
    </source>
</evidence>
<comment type="cofactor">
    <cofactor evidence="2">
        <name>Mg(2+)</name>
        <dbReference type="ChEBI" id="CHEBI:18420"/>
    </cofactor>
</comment>
<evidence type="ECO:0000259" key="10">
    <source>
        <dbReference type="PROSITE" id="PS50879"/>
    </source>
</evidence>
<keyword evidence="6" id="KW-0479">Metal-binding</keyword>
<keyword evidence="9" id="KW-0460">Magnesium</keyword>
<keyword evidence="8" id="KW-0378">Hydrolase</keyword>
<dbReference type="Pfam" id="PF00075">
    <property type="entry name" value="RNase_H"/>
    <property type="match status" value="1"/>
</dbReference>
<comment type="similarity">
    <text evidence="3">Belongs to the RNase H family.</text>
</comment>
<reference evidence="11 12" key="1">
    <citation type="submission" date="2016-10" db="EMBL/GenBank/DDBJ databases">
        <authorList>
            <person name="de Groot N.N."/>
        </authorList>
    </citation>
    <scope>NUCLEOTIDE SEQUENCE [LARGE SCALE GENOMIC DNA]</scope>
    <source>
        <strain evidence="11 12">DSM 3217</strain>
    </source>
</reference>
<dbReference type="InterPro" id="IPR002156">
    <property type="entry name" value="RNaseH_domain"/>
</dbReference>
<evidence type="ECO:0000256" key="5">
    <source>
        <dbReference type="ARBA" id="ARBA00022722"/>
    </source>
</evidence>
<dbReference type="EMBL" id="FMXR01000013">
    <property type="protein sequence ID" value="SDB24489.1"/>
    <property type="molecule type" value="Genomic_DNA"/>
</dbReference>
<dbReference type="Gene3D" id="3.40.970.10">
    <property type="entry name" value="Ribonuclease H1, N-terminal domain"/>
    <property type="match status" value="1"/>
</dbReference>
<accession>A0A1G6BV46</accession>
<keyword evidence="7" id="KW-0255">Endonuclease</keyword>
<keyword evidence="5" id="KW-0540">Nuclease</keyword>
<dbReference type="GO" id="GO:0003676">
    <property type="term" value="F:nucleic acid binding"/>
    <property type="evidence" value="ECO:0007669"/>
    <property type="project" value="InterPro"/>
</dbReference>
<dbReference type="InterPro" id="IPR012337">
    <property type="entry name" value="RNaseH-like_sf"/>
</dbReference>
<name>A0A1G6BV46_EUBOX</name>
<dbReference type="Pfam" id="PF01693">
    <property type="entry name" value="Cauli_VI"/>
    <property type="match status" value="1"/>
</dbReference>
<dbReference type="InterPro" id="IPR037056">
    <property type="entry name" value="RNase_H1_N_sf"/>
</dbReference>
<evidence type="ECO:0000256" key="2">
    <source>
        <dbReference type="ARBA" id="ARBA00001946"/>
    </source>
</evidence>
<dbReference type="AlphaFoldDB" id="A0A1G6BV46"/>
<dbReference type="GO" id="GO:0046872">
    <property type="term" value="F:metal ion binding"/>
    <property type="evidence" value="ECO:0007669"/>
    <property type="project" value="UniProtKB-KW"/>
</dbReference>
<evidence type="ECO:0000256" key="8">
    <source>
        <dbReference type="ARBA" id="ARBA00022801"/>
    </source>
</evidence>
<dbReference type="InterPro" id="IPR011320">
    <property type="entry name" value="RNase_H1_N"/>
</dbReference>
<dbReference type="SUPFAM" id="SSF55658">
    <property type="entry name" value="L9 N-domain-like"/>
    <property type="match status" value="1"/>
</dbReference>
<dbReference type="GO" id="GO:0043137">
    <property type="term" value="P:DNA replication, removal of RNA primer"/>
    <property type="evidence" value="ECO:0007669"/>
    <property type="project" value="TreeGrafter"/>
</dbReference>
<dbReference type="STRING" id="1732.SAMN02910417_01804"/>
<dbReference type="Proteomes" id="UP000199228">
    <property type="component" value="Unassembled WGS sequence"/>
</dbReference>
<evidence type="ECO:0000256" key="6">
    <source>
        <dbReference type="ARBA" id="ARBA00022723"/>
    </source>
</evidence>
<dbReference type="SUPFAM" id="SSF53098">
    <property type="entry name" value="Ribonuclease H-like"/>
    <property type="match status" value="1"/>
</dbReference>
<dbReference type="GO" id="GO:0004523">
    <property type="term" value="F:RNA-DNA hybrid ribonuclease activity"/>
    <property type="evidence" value="ECO:0007669"/>
    <property type="project" value="UniProtKB-EC"/>
</dbReference>
<proteinExistence type="inferred from homology"/>
<evidence type="ECO:0000256" key="7">
    <source>
        <dbReference type="ARBA" id="ARBA00022759"/>
    </source>
</evidence>